<dbReference type="Proteomes" id="UP000002668">
    <property type="component" value="Genome"/>
</dbReference>
<evidence type="ECO:0000313" key="3">
    <source>
        <dbReference type="Proteomes" id="UP000002668"/>
    </source>
</evidence>
<evidence type="ECO:0000256" key="1">
    <source>
        <dbReference type="SAM" id="MobiDB-lite"/>
    </source>
</evidence>
<dbReference type="InParanoid" id="E5A1Z3"/>
<sequence length="180" mass="20023">MSLQAVLNPLFSRTFTMPSFERRSSLEPPASPVLHPHKNSAPGTSQRPAFHLITTGIILPTNLTYRPYQPTSSPLPHLPHSSHTDLTPPHVVFRTDLHTTHSFNQPNPSEPHGLYFQPLTTPAEPPSHPSHVQCIYSPPYCTMYDPVLQLMTRPQSLFLQQGPKASANVHVSQYAGVHCI</sequence>
<feature type="region of interest" description="Disordered" evidence="1">
    <location>
        <begin position="22"/>
        <end position="46"/>
    </location>
</feature>
<dbReference type="HOGENOM" id="CLU_1496492_0_0_1"/>
<dbReference type="VEuPathDB" id="FungiDB:LEMA_P091190.1"/>
<keyword evidence="3" id="KW-1185">Reference proteome</keyword>
<reference evidence="3" key="1">
    <citation type="journal article" date="2011" name="Nat. Commun.">
        <title>Effector diversification within compartments of the Leptosphaeria maculans genome affected by Repeat-Induced Point mutations.</title>
        <authorList>
            <person name="Rouxel T."/>
            <person name="Grandaubert J."/>
            <person name="Hane J.K."/>
            <person name="Hoede C."/>
            <person name="van de Wouw A.P."/>
            <person name="Couloux A."/>
            <person name="Dominguez V."/>
            <person name="Anthouard V."/>
            <person name="Bally P."/>
            <person name="Bourras S."/>
            <person name="Cozijnsen A.J."/>
            <person name="Ciuffetti L.M."/>
            <person name="Degrave A."/>
            <person name="Dilmaghani A."/>
            <person name="Duret L."/>
            <person name="Fudal I."/>
            <person name="Goodwin S.B."/>
            <person name="Gout L."/>
            <person name="Glaser N."/>
            <person name="Linglin J."/>
            <person name="Kema G.H.J."/>
            <person name="Lapalu N."/>
            <person name="Lawrence C.B."/>
            <person name="May K."/>
            <person name="Meyer M."/>
            <person name="Ollivier B."/>
            <person name="Poulain J."/>
            <person name="Schoch C.L."/>
            <person name="Simon A."/>
            <person name="Spatafora J.W."/>
            <person name="Stachowiak A."/>
            <person name="Turgeon B.G."/>
            <person name="Tyler B.M."/>
            <person name="Vincent D."/>
            <person name="Weissenbach J."/>
            <person name="Amselem J."/>
            <person name="Quesneville H."/>
            <person name="Oliver R.P."/>
            <person name="Wincker P."/>
            <person name="Balesdent M.-H."/>
            <person name="Howlett B.J."/>
        </authorList>
    </citation>
    <scope>NUCLEOTIDE SEQUENCE [LARGE SCALE GENOMIC DNA]</scope>
    <source>
        <strain evidence="3">JN3 / isolate v23.1.3 / race Av1-4-5-6-7-8</strain>
    </source>
</reference>
<gene>
    <name evidence="2" type="ORF">LEMA_P091190.1</name>
</gene>
<dbReference type="EMBL" id="FP929132">
    <property type="protein sequence ID" value="CBX97710.1"/>
    <property type="molecule type" value="Genomic_DNA"/>
</dbReference>
<accession>E5A1Z3</accession>
<evidence type="ECO:0000313" key="2">
    <source>
        <dbReference type="EMBL" id="CBX97710.1"/>
    </source>
</evidence>
<name>E5A1Z3_LEPMJ</name>
<protein>
    <submittedName>
        <fullName evidence="2">Predicted protein</fullName>
    </submittedName>
</protein>
<dbReference type="AlphaFoldDB" id="E5A1Z3"/>
<proteinExistence type="predicted"/>
<organism evidence="3">
    <name type="scientific">Leptosphaeria maculans (strain JN3 / isolate v23.1.3 / race Av1-4-5-6-7-8)</name>
    <name type="common">Blackleg fungus</name>
    <name type="synonym">Phoma lingam</name>
    <dbReference type="NCBI Taxonomy" id="985895"/>
    <lineage>
        <taxon>Eukaryota</taxon>
        <taxon>Fungi</taxon>
        <taxon>Dikarya</taxon>
        <taxon>Ascomycota</taxon>
        <taxon>Pezizomycotina</taxon>
        <taxon>Dothideomycetes</taxon>
        <taxon>Pleosporomycetidae</taxon>
        <taxon>Pleosporales</taxon>
        <taxon>Pleosporineae</taxon>
        <taxon>Leptosphaeriaceae</taxon>
        <taxon>Plenodomus</taxon>
        <taxon>Plenodomus lingam/Leptosphaeria maculans species complex</taxon>
    </lineage>
</organism>